<feature type="region of interest" description="Disordered" evidence="1">
    <location>
        <begin position="193"/>
        <end position="215"/>
    </location>
</feature>
<evidence type="ECO:0000256" key="2">
    <source>
        <dbReference type="SAM" id="SignalP"/>
    </source>
</evidence>
<feature type="region of interest" description="Disordered" evidence="1">
    <location>
        <begin position="40"/>
        <end position="69"/>
    </location>
</feature>
<protein>
    <submittedName>
        <fullName evidence="3">Uncharacterized protein</fullName>
    </submittedName>
</protein>
<evidence type="ECO:0000313" key="4">
    <source>
        <dbReference type="Proteomes" id="UP000243688"/>
    </source>
</evidence>
<name>A0A2A6DXU7_9BACL</name>
<keyword evidence="2" id="KW-0732">Signal</keyword>
<gene>
    <name evidence="3" type="ORF">BLM47_10005</name>
</gene>
<accession>A0A2A6DXU7</accession>
<evidence type="ECO:0000256" key="1">
    <source>
        <dbReference type="SAM" id="MobiDB-lite"/>
    </source>
</evidence>
<comment type="caution">
    <text evidence="3">The sequence shown here is derived from an EMBL/GenBank/DDBJ whole genome shotgun (WGS) entry which is preliminary data.</text>
</comment>
<feature type="compositionally biased region" description="Low complexity" evidence="1">
    <location>
        <begin position="197"/>
        <end position="215"/>
    </location>
</feature>
<proteinExistence type="predicted"/>
<feature type="signal peptide" evidence="2">
    <location>
        <begin position="1"/>
        <end position="36"/>
    </location>
</feature>
<dbReference type="EMBL" id="MOXJ01000024">
    <property type="protein sequence ID" value="PDO09898.1"/>
    <property type="molecule type" value="Genomic_DNA"/>
</dbReference>
<sequence length="215" mass="23468">MERPILKQEGMCMRKTKWLYGAVFALALAVPLYAWAASENGGQTSPSPNPSSSPPSTEGQAPVKPWAGGHSKKFFHHGRGFGILHDGVHEQTYLRLLSEKYAPDLVQQWKAVFDERKGLIEQLKSLAQNGVKGRLPLKPATPPSERSDDWKQTYQTFTEAVRSGDAAAIGDALKKLLDQYKAQNEALKQKLETLRQSAASTPSPSPSSVPSSPSA</sequence>
<feature type="chain" id="PRO_5012992418" evidence="2">
    <location>
        <begin position="37"/>
        <end position="215"/>
    </location>
</feature>
<dbReference type="Proteomes" id="UP000243688">
    <property type="component" value="Unassembled WGS sequence"/>
</dbReference>
<dbReference type="AlphaFoldDB" id="A0A2A6DXU7"/>
<evidence type="ECO:0000313" key="3">
    <source>
        <dbReference type="EMBL" id="PDO09898.1"/>
    </source>
</evidence>
<reference evidence="3 4" key="1">
    <citation type="submission" date="2016-12" db="EMBL/GenBank/DDBJ databases">
        <title>Candidatus Reconcilibacillus cellulovorans genome.</title>
        <authorList>
            <person name="Kolinko S."/>
            <person name="Wu Y.-W."/>
            <person name="Tachea F."/>
            <person name="Denzel E."/>
            <person name="Hiras J."/>
            <person name="Baecker N."/>
            <person name="Chan L.J."/>
            <person name="Eichorst S.A."/>
            <person name="Frey D."/>
            <person name="Adams P.D."/>
            <person name="Pray T."/>
            <person name="Tanjore D."/>
            <person name="Petzold C.J."/>
            <person name="Gladden J.M."/>
            <person name="Simmons B.A."/>
            <person name="Singer S.W."/>
        </authorList>
    </citation>
    <scope>NUCLEOTIDE SEQUENCE [LARGE SCALE GENOMIC DNA]</scope>
    <source>
        <strain evidence="3">JTherm</strain>
    </source>
</reference>
<organism evidence="3 4">
    <name type="scientific">Candidatus Reconcilbacillus cellulovorans</name>
    <dbReference type="NCBI Taxonomy" id="1906605"/>
    <lineage>
        <taxon>Bacteria</taxon>
        <taxon>Bacillati</taxon>
        <taxon>Bacillota</taxon>
        <taxon>Bacilli</taxon>
        <taxon>Bacillales</taxon>
        <taxon>Paenibacillaceae</taxon>
        <taxon>Candidatus Reconcilbacillus</taxon>
    </lineage>
</organism>